<evidence type="ECO:0000313" key="2">
    <source>
        <dbReference type="Proteomes" id="UP001596296"/>
    </source>
</evidence>
<proteinExistence type="predicted"/>
<evidence type="ECO:0000313" key="1">
    <source>
        <dbReference type="EMBL" id="MFC6892141.1"/>
    </source>
</evidence>
<gene>
    <name evidence="1" type="ORF">ACFQE9_05865</name>
</gene>
<protein>
    <submittedName>
        <fullName evidence="1">Rubrerythrin family protein</fullName>
    </submittedName>
</protein>
<reference evidence="1 2" key="1">
    <citation type="journal article" date="2019" name="Int. J. Syst. Evol. Microbiol.">
        <title>The Global Catalogue of Microorganisms (GCM) 10K type strain sequencing project: providing services to taxonomists for standard genome sequencing and annotation.</title>
        <authorList>
            <consortium name="The Broad Institute Genomics Platform"/>
            <consortium name="The Broad Institute Genome Sequencing Center for Infectious Disease"/>
            <person name="Wu L."/>
            <person name="Ma J."/>
        </authorList>
    </citation>
    <scope>NUCLEOTIDE SEQUENCE [LARGE SCALE GENOMIC DNA]</scope>
    <source>
        <strain evidence="1 2">SKJ47</strain>
    </source>
</reference>
<dbReference type="Proteomes" id="UP001596296">
    <property type="component" value="Unassembled WGS sequence"/>
</dbReference>
<dbReference type="Gene3D" id="1.20.1260.10">
    <property type="match status" value="1"/>
</dbReference>
<dbReference type="InterPro" id="IPR009078">
    <property type="entry name" value="Ferritin-like_SF"/>
</dbReference>
<accession>A0ABD5URX9</accession>
<dbReference type="EMBL" id="JBHSXL010000004">
    <property type="protein sequence ID" value="MFC6892141.1"/>
    <property type="molecule type" value="Genomic_DNA"/>
</dbReference>
<dbReference type="AlphaFoldDB" id="A0ABD5URX9"/>
<dbReference type="SUPFAM" id="SSF47240">
    <property type="entry name" value="Ferritin-like"/>
    <property type="match status" value="1"/>
</dbReference>
<organism evidence="1 2">
    <name type="scientific">Halopenitus salinus</name>
    <dbReference type="NCBI Taxonomy" id="1198295"/>
    <lineage>
        <taxon>Archaea</taxon>
        <taxon>Methanobacteriati</taxon>
        <taxon>Methanobacteriota</taxon>
        <taxon>Stenosarchaea group</taxon>
        <taxon>Halobacteria</taxon>
        <taxon>Halobacteriales</taxon>
        <taxon>Haloferacaceae</taxon>
        <taxon>Halopenitus</taxon>
    </lineage>
</organism>
<name>A0ABD5URX9_9EURY</name>
<dbReference type="RefSeq" id="WP_379741750.1">
    <property type="nucleotide sequence ID" value="NZ_JBHSVN010000001.1"/>
</dbReference>
<sequence length="211" mass="22914">MSADDVHERVRSELATELSRLGSSKALYAATEGELNADRVLRAAADAELAAAETFEAWAGDEENDAAAEVFAAIAAEERDHFDRVREELDDYDPDLGEDLLAIPSHLRSLDDTLERAGALLGRILVADESKSQYVGYFVGDADPQTAAVFRDLRGDLEGQRERALELIDRVGADEADLEVAREAAAAVVEIAYEEHVETLESLGVDPKPVC</sequence>
<comment type="caution">
    <text evidence="1">The sequence shown here is derived from an EMBL/GenBank/DDBJ whole genome shotgun (WGS) entry which is preliminary data.</text>
</comment>
<dbReference type="InterPro" id="IPR012347">
    <property type="entry name" value="Ferritin-like"/>
</dbReference>
<keyword evidence="2" id="KW-1185">Reference proteome</keyword>